<dbReference type="EMBL" id="JACMRX010000001">
    <property type="protein sequence ID" value="KAF7996725.1"/>
    <property type="molecule type" value="Genomic_DNA"/>
</dbReference>
<evidence type="ECO:0000256" key="1">
    <source>
        <dbReference type="SAM" id="MobiDB-lite"/>
    </source>
</evidence>
<organism evidence="2 3">
    <name type="scientific">Aphidius gifuensis</name>
    <name type="common">Parasitoid wasp</name>
    <dbReference type="NCBI Taxonomy" id="684658"/>
    <lineage>
        <taxon>Eukaryota</taxon>
        <taxon>Metazoa</taxon>
        <taxon>Ecdysozoa</taxon>
        <taxon>Arthropoda</taxon>
        <taxon>Hexapoda</taxon>
        <taxon>Insecta</taxon>
        <taxon>Pterygota</taxon>
        <taxon>Neoptera</taxon>
        <taxon>Endopterygota</taxon>
        <taxon>Hymenoptera</taxon>
        <taxon>Apocrita</taxon>
        <taxon>Ichneumonoidea</taxon>
        <taxon>Braconidae</taxon>
        <taxon>Aphidiinae</taxon>
        <taxon>Aphidius</taxon>
    </lineage>
</organism>
<evidence type="ECO:0000313" key="2">
    <source>
        <dbReference type="EMBL" id="KAF7996725.1"/>
    </source>
</evidence>
<protein>
    <submittedName>
        <fullName evidence="2">Uncharacterized protein</fullName>
    </submittedName>
</protein>
<feature type="region of interest" description="Disordered" evidence="1">
    <location>
        <begin position="441"/>
        <end position="484"/>
    </location>
</feature>
<name>A0A835CXL6_APHGI</name>
<proteinExistence type="predicted"/>
<accession>A0A835CXL6</accession>
<keyword evidence="3" id="KW-1185">Reference proteome</keyword>
<comment type="caution">
    <text evidence="2">The sequence shown here is derived from an EMBL/GenBank/DDBJ whole genome shotgun (WGS) entry which is preliminary data.</text>
</comment>
<sequence length="484" mass="55480">MIKKKKYKKNFKNKKLDSIGRRQQASEEIHQESSNEWPVDLVNNNENETMACAMSLVDQQQEVCEIVYQINQLNDLLPHLHDLLLKRLGDRKIVFTIYVNKSSSTVEMLADAGKALFRSIGKFIRFLGYVEKLFNSAIGTTETIDINKSRRSFFSSPNESGFLGEIINTGTVDEDEIQMNIKKAWSRKCSMDLIKLNNNTCDIITRINKLDNLLKNTIMEFINTDSMDIPVQLSSDKLSLNDFFDSYHMALLNAKDNDGRKKFEYNEKFYNGKRVLINNKKEKINEIFQTSDYKIEFIEMKNKKNHKKISMRKNFNRNKINKNIGSLLKKKKNNDMMKLKTGDTSKKKSVKFIDRFFYLWDDEYSDLYDDNDYDDYDIFGLGNLLGLGSEILFPDWYPNKPGSKPPSVIVEEPDEFWPQGTTAPVDSTPVILPFDESTVAPVNLPTNSPLEPSVNPSTDAPEIPSTEAPTEASIDTPTDPPVAT</sequence>
<reference evidence="2 3" key="1">
    <citation type="submission" date="2020-08" db="EMBL/GenBank/DDBJ databases">
        <title>Aphidius gifuensis genome sequencing and assembly.</title>
        <authorList>
            <person name="Du Z."/>
        </authorList>
    </citation>
    <scope>NUCLEOTIDE SEQUENCE [LARGE SCALE GENOMIC DNA]</scope>
    <source>
        <strain evidence="2">YNYX2018</strain>
        <tissue evidence="2">Adults</tissue>
    </source>
</reference>
<dbReference type="Proteomes" id="UP000639338">
    <property type="component" value="Unassembled WGS sequence"/>
</dbReference>
<feature type="compositionally biased region" description="Polar residues" evidence="1">
    <location>
        <begin position="444"/>
        <end position="458"/>
    </location>
</feature>
<gene>
    <name evidence="2" type="ORF">HCN44_002371</name>
</gene>
<dbReference type="AlphaFoldDB" id="A0A835CXL6"/>
<dbReference type="OrthoDB" id="10454609at2759"/>
<evidence type="ECO:0000313" key="3">
    <source>
        <dbReference type="Proteomes" id="UP000639338"/>
    </source>
</evidence>